<dbReference type="InterPro" id="IPR004111">
    <property type="entry name" value="Repressor_TetR_C"/>
</dbReference>
<dbReference type="AlphaFoldDB" id="A0A6B8VH73"/>
<keyword evidence="1" id="KW-0678">Repressor</keyword>
<dbReference type="GO" id="GO:0045892">
    <property type="term" value="P:negative regulation of DNA-templated transcription"/>
    <property type="evidence" value="ECO:0007669"/>
    <property type="project" value="InterPro"/>
</dbReference>
<dbReference type="GO" id="GO:0046677">
    <property type="term" value="P:response to antibiotic"/>
    <property type="evidence" value="ECO:0007669"/>
    <property type="project" value="InterPro"/>
</dbReference>
<dbReference type="PRINTS" id="PR00455">
    <property type="entry name" value="HTHTETR"/>
</dbReference>
<evidence type="ECO:0000256" key="5">
    <source>
        <dbReference type="PROSITE-ProRule" id="PRU00335"/>
    </source>
</evidence>
<dbReference type="Gene3D" id="1.10.357.10">
    <property type="entry name" value="Tetracycline Repressor, domain 2"/>
    <property type="match status" value="1"/>
</dbReference>
<proteinExistence type="predicted"/>
<dbReference type="RefSeq" id="WP_156192679.1">
    <property type="nucleotide sequence ID" value="NZ_CP046452.1"/>
</dbReference>
<protein>
    <submittedName>
        <fullName evidence="7">Tetracycline repressor protein class B</fullName>
    </submittedName>
</protein>
<evidence type="ECO:0000256" key="4">
    <source>
        <dbReference type="ARBA" id="ARBA00023163"/>
    </source>
</evidence>
<dbReference type="PANTHER" id="PTHR30055:SF151">
    <property type="entry name" value="TRANSCRIPTIONAL REGULATORY PROTEIN"/>
    <property type="match status" value="1"/>
</dbReference>
<dbReference type="PANTHER" id="PTHR30055">
    <property type="entry name" value="HTH-TYPE TRANSCRIPTIONAL REGULATOR RUTR"/>
    <property type="match status" value="1"/>
</dbReference>
<dbReference type="InterPro" id="IPR009057">
    <property type="entry name" value="Homeodomain-like_sf"/>
</dbReference>
<dbReference type="Pfam" id="PF00440">
    <property type="entry name" value="TetR_N"/>
    <property type="match status" value="1"/>
</dbReference>
<feature type="DNA-binding region" description="H-T-H motif" evidence="5">
    <location>
        <begin position="25"/>
        <end position="44"/>
    </location>
</feature>
<evidence type="ECO:0000313" key="7">
    <source>
        <dbReference type="EMBL" id="QGU02349.1"/>
    </source>
</evidence>
<evidence type="ECO:0000256" key="1">
    <source>
        <dbReference type="ARBA" id="ARBA00022491"/>
    </source>
</evidence>
<dbReference type="GO" id="GO:0003700">
    <property type="term" value="F:DNA-binding transcription factor activity"/>
    <property type="evidence" value="ECO:0007669"/>
    <property type="project" value="TreeGrafter"/>
</dbReference>
<dbReference type="PROSITE" id="PS50977">
    <property type="entry name" value="HTH_TETR_2"/>
    <property type="match status" value="1"/>
</dbReference>
<dbReference type="InterPro" id="IPR050109">
    <property type="entry name" value="HTH-type_TetR-like_transc_reg"/>
</dbReference>
<dbReference type="Gene3D" id="1.10.10.60">
    <property type="entry name" value="Homeodomain-like"/>
    <property type="match status" value="1"/>
</dbReference>
<sequence length="182" mass="19761">MQLTRENIVGAAIEILDTYGLADMTMRRLAKHLEVVPGALYWHIPNKQSLIEAIALEILQPVWQAIDVDKPSATALCETLRAAMMAHRDGAEVVGAALPVGDITARITAGLIDALERENLSAERTLLVATTLINFTLGATSQEQSRHQLQVALDGQAEQKPDDENLFREGLTLVLAGALSDR</sequence>
<feature type="domain" description="HTH tetR-type" evidence="6">
    <location>
        <begin position="2"/>
        <end position="62"/>
    </location>
</feature>
<evidence type="ECO:0000256" key="3">
    <source>
        <dbReference type="ARBA" id="ARBA00023125"/>
    </source>
</evidence>
<dbReference type="GO" id="GO:0000976">
    <property type="term" value="F:transcription cis-regulatory region binding"/>
    <property type="evidence" value="ECO:0007669"/>
    <property type="project" value="TreeGrafter"/>
</dbReference>
<dbReference type="InterPro" id="IPR001647">
    <property type="entry name" value="HTH_TetR"/>
</dbReference>
<dbReference type="KEGG" id="ckw:CKALI_07435"/>
<gene>
    <name evidence="7" type="primary">tetR</name>
    <name evidence="7" type="ORF">CKALI_07435</name>
</gene>
<keyword evidence="8" id="KW-1185">Reference proteome</keyword>
<organism evidence="7 8">
    <name type="scientific">Corynebacterium kalinowskii</name>
    <dbReference type="NCBI Taxonomy" id="2675216"/>
    <lineage>
        <taxon>Bacteria</taxon>
        <taxon>Bacillati</taxon>
        <taxon>Actinomycetota</taxon>
        <taxon>Actinomycetes</taxon>
        <taxon>Mycobacteriales</taxon>
        <taxon>Corynebacteriaceae</taxon>
        <taxon>Corynebacterium</taxon>
    </lineage>
</organism>
<keyword evidence="4" id="KW-0804">Transcription</keyword>
<evidence type="ECO:0000313" key="8">
    <source>
        <dbReference type="Proteomes" id="UP000427071"/>
    </source>
</evidence>
<dbReference type="Pfam" id="PF02909">
    <property type="entry name" value="TetR_C_1"/>
    <property type="match status" value="1"/>
</dbReference>
<reference evidence="8" key="1">
    <citation type="submission" date="2019-11" db="EMBL/GenBank/DDBJ databases">
        <title>Complete genome sequence of Corynebacterium kalinowskii 1959, a novel Corynebacterium species isolated from soil of a small paddock in Vilsendorf, Germany.</title>
        <authorList>
            <person name="Schaffert L."/>
            <person name="Ruwe M."/>
            <person name="Milse J."/>
            <person name="Hanuschka K."/>
            <person name="Ortseifen V."/>
            <person name="Droste J."/>
            <person name="Brandt D."/>
            <person name="Schlueter L."/>
            <person name="Kutter Y."/>
            <person name="Vinke S."/>
            <person name="Viehoefer P."/>
            <person name="Jacob L."/>
            <person name="Luebke N.-C."/>
            <person name="Schulte-Berndt E."/>
            <person name="Hain C."/>
            <person name="Linder M."/>
            <person name="Schmidt P."/>
            <person name="Wollenschlaeger L."/>
            <person name="Luttermann T."/>
            <person name="Thieme E."/>
            <person name="Hassa J."/>
            <person name="Haak M."/>
            <person name="Wittchen M."/>
            <person name="Mentz A."/>
            <person name="Persicke M."/>
            <person name="Busche T."/>
            <person name="Ruckert C."/>
        </authorList>
    </citation>
    <scope>NUCLEOTIDE SEQUENCE [LARGE SCALE GENOMIC DNA]</scope>
    <source>
        <strain evidence="8">1959</strain>
    </source>
</reference>
<keyword evidence="2" id="KW-0805">Transcription regulation</keyword>
<evidence type="ECO:0000259" key="6">
    <source>
        <dbReference type="PROSITE" id="PS50977"/>
    </source>
</evidence>
<accession>A0A6B8VH73</accession>
<evidence type="ECO:0000256" key="2">
    <source>
        <dbReference type="ARBA" id="ARBA00023015"/>
    </source>
</evidence>
<dbReference type="InterPro" id="IPR036271">
    <property type="entry name" value="Tet_transcr_reg_TetR-rel_C_sf"/>
</dbReference>
<dbReference type="EMBL" id="CP046452">
    <property type="protein sequence ID" value="QGU02349.1"/>
    <property type="molecule type" value="Genomic_DNA"/>
</dbReference>
<name>A0A6B8VH73_9CORY</name>
<keyword evidence="3 5" id="KW-0238">DNA-binding</keyword>
<dbReference type="PRINTS" id="PR00400">
    <property type="entry name" value="TETREPRESSOR"/>
</dbReference>
<dbReference type="SUPFAM" id="SSF46689">
    <property type="entry name" value="Homeodomain-like"/>
    <property type="match status" value="1"/>
</dbReference>
<dbReference type="Proteomes" id="UP000427071">
    <property type="component" value="Chromosome"/>
</dbReference>
<dbReference type="InterPro" id="IPR003012">
    <property type="entry name" value="Tet_transcr_reg_TetR"/>
</dbReference>
<dbReference type="SUPFAM" id="SSF48498">
    <property type="entry name" value="Tetracyclin repressor-like, C-terminal domain"/>
    <property type="match status" value="1"/>
</dbReference>